<dbReference type="SUPFAM" id="SSF52540">
    <property type="entry name" value="P-loop containing nucleoside triphosphate hydrolases"/>
    <property type="match status" value="1"/>
</dbReference>
<evidence type="ECO:0000259" key="5">
    <source>
        <dbReference type="PROSITE" id="PS51194"/>
    </source>
</evidence>
<evidence type="ECO:0000256" key="3">
    <source>
        <dbReference type="ARBA" id="ARBA00022806"/>
    </source>
</evidence>
<dbReference type="GO" id="GO:0003724">
    <property type="term" value="F:RNA helicase activity"/>
    <property type="evidence" value="ECO:0007669"/>
    <property type="project" value="TreeGrafter"/>
</dbReference>
<evidence type="ECO:0000256" key="1">
    <source>
        <dbReference type="ARBA" id="ARBA00022741"/>
    </source>
</evidence>
<dbReference type="GO" id="GO:0005829">
    <property type="term" value="C:cytosol"/>
    <property type="evidence" value="ECO:0007669"/>
    <property type="project" value="TreeGrafter"/>
</dbReference>
<dbReference type="PANTHER" id="PTHR47959">
    <property type="entry name" value="ATP-DEPENDENT RNA HELICASE RHLE-RELATED"/>
    <property type="match status" value="1"/>
</dbReference>
<sequence>MKALVMDEVDEMVARGFKELLHRICGFLPGGVQKVVLGSGMDEECKEVVGRLLADPVEVRVVEVKGRSVEEGRHFFVDCEREEWKLECLVDLLGFLEDKKVIVFCNTRRRVGWLENELVLRNLLVLSVHGDMDVSQRDIVLKRFKKGSGEKSCLICTDLLSGGIPGSDKDVIIHYDISRNCESYARRVCRGSQGNFISVVLIAQEQQQLRDIETYYNIKCEELPSNMDL</sequence>
<dbReference type="SMART" id="SM00490">
    <property type="entry name" value="HELICc"/>
    <property type="match status" value="1"/>
</dbReference>
<keyword evidence="4" id="KW-0067">ATP-binding</keyword>
<evidence type="ECO:0000256" key="2">
    <source>
        <dbReference type="ARBA" id="ARBA00022801"/>
    </source>
</evidence>
<dbReference type="Pfam" id="PF00271">
    <property type="entry name" value="Helicase_C"/>
    <property type="match status" value="1"/>
</dbReference>
<proteinExistence type="predicted"/>
<protein>
    <recommendedName>
        <fullName evidence="5">Helicase C-terminal domain-containing protein</fullName>
    </recommendedName>
</protein>
<dbReference type="EMBL" id="GIBP01007245">
    <property type="protein sequence ID" value="NDV36214.1"/>
    <property type="molecule type" value="Transcribed_RNA"/>
</dbReference>
<feature type="domain" description="Helicase C-terminal" evidence="5">
    <location>
        <begin position="88"/>
        <end position="229"/>
    </location>
</feature>
<dbReference type="GO" id="GO:0016787">
    <property type="term" value="F:hydrolase activity"/>
    <property type="evidence" value="ECO:0007669"/>
    <property type="project" value="UniProtKB-KW"/>
</dbReference>
<reference evidence="6" key="1">
    <citation type="journal article" date="2020" name="J. Eukaryot. Microbiol.">
        <title>De novo Sequencing, Assembly and Annotation of the Transcriptome for the Free-Living Testate Amoeba Arcella intermedia.</title>
        <authorList>
            <person name="Ribeiro G.M."/>
            <person name="Porfirio-Sousa A.L."/>
            <person name="Maurer-Alcala X.X."/>
            <person name="Katz L.A."/>
            <person name="Lahr D.J.G."/>
        </authorList>
    </citation>
    <scope>NUCLEOTIDE SEQUENCE</scope>
</reference>
<dbReference type="InterPro" id="IPR050079">
    <property type="entry name" value="DEAD_box_RNA_helicase"/>
</dbReference>
<dbReference type="CDD" id="cd18787">
    <property type="entry name" value="SF2_C_DEAD"/>
    <property type="match status" value="1"/>
</dbReference>
<name>A0A6B2LGW8_9EUKA</name>
<dbReference type="Gene3D" id="3.40.50.300">
    <property type="entry name" value="P-loop containing nucleotide triphosphate hydrolases"/>
    <property type="match status" value="2"/>
</dbReference>
<evidence type="ECO:0000256" key="4">
    <source>
        <dbReference type="ARBA" id="ARBA00022840"/>
    </source>
</evidence>
<keyword evidence="2" id="KW-0378">Hydrolase</keyword>
<dbReference type="InterPro" id="IPR001650">
    <property type="entry name" value="Helicase_C-like"/>
</dbReference>
<keyword evidence="1" id="KW-0547">Nucleotide-binding</keyword>
<accession>A0A6B2LGW8</accession>
<keyword evidence="3" id="KW-0347">Helicase</keyword>
<dbReference type="AlphaFoldDB" id="A0A6B2LGW8"/>
<dbReference type="GO" id="GO:0005524">
    <property type="term" value="F:ATP binding"/>
    <property type="evidence" value="ECO:0007669"/>
    <property type="project" value="UniProtKB-KW"/>
</dbReference>
<dbReference type="InterPro" id="IPR027417">
    <property type="entry name" value="P-loop_NTPase"/>
</dbReference>
<dbReference type="PROSITE" id="PS51194">
    <property type="entry name" value="HELICASE_CTER"/>
    <property type="match status" value="1"/>
</dbReference>
<evidence type="ECO:0000313" key="6">
    <source>
        <dbReference type="EMBL" id="NDV36214.1"/>
    </source>
</evidence>
<organism evidence="6">
    <name type="scientific">Arcella intermedia</name>
    <dbReference type="NCBI Taxonomy" id="1963864"/>
    <lineage>
        <taxon>Eukaryota</taxon>
        <taxon>Amoebozoa</taxon>
        <taxon>Tubulinea</taxon>
        <taxon>Elardia</taxon>
        <taxon>Arcellinida</taxon>
        <taxon>Sphaerothecina</taxon>
        <taxon>Arcellidae</taxon>
        <taxon>Arcella</taxon>
    </lineage>
</organism>
<dbReference type="PANTHER" id="PTHR47959:SF1">
    <property type="entry name" value="ATP-DEPENDENT RNA HELICASE DBPA"/>
    <property type="match status" value="1"/>
</dbReference>